<proteinExistence type="predicted"/>
<dbReference type="Proteomes" id="UP000243217">
    <property type="component" value="Unassembled WGS sequence"/>
</dbReference>
<dbReference type="AlphaFoldDB" id="A0A1V9YRK9"/>
<feature type="non-terminal residue" evidence="1">
    <location>
        <position position="204"/>
    </location>
</feature>
<protein>
    <submittedName>
        <fullName evidence="1">Uncharacterized protein</fullName>
    </submittedName>
</protein>
<dbReference type="PANTHER" id="PTHR13530:SF3">
    <property type="entry name" value="TBC1 DOMAIN FAMILY MEMBER 7"/>
    <property type="match status" value="1"/>
</dbReference>
<dbReference type="Gene3D" id="1.10.10.750">
    <property type="entry name" value="Ypt/Rab-GAP domain of gyp1p, domain 1"/>
    <property type="match status" value="1"/>
</dbReference>
<comment type="caution">
    <text evidence="1">The sequence shown here is derived from an EMBL/GenBank/DDBJ whole genome shotgun (WGS) entry which is preliminary data.</text>
</comment>
<accession>A0A1V9YRK9</accession>
<dbReference type="InterPro" id="IPR039842">
    <property type="entry name" value="TBC1D7"/>
</dbReference>
<dbReference type="GO" id="GO:0032007">
    <property type="term" value="P:negative regulation of TOR signaling"/>
    <property type="evidence" value="ECO:0007669"/>
    <property type="project" value="TreeGrafter"/>
</dbReference>
<keyword evidence="2" id="KW-1185">Reference proteome</keyword>
<evidence type="ECO:0000313" key="2">
    <source>
        <dbReference type="Proteomes" id="UP000243217"/>
    </source>
</evidence>
<dbReference type="OrthoDB" id="159449at2759"/>
<sequence length="204" mass="23408">MPRQGNFRKTYYKSLGVHGLGVNATFAELLGEENPPISILINLAQLVHLALEFGVPAMYKPTVWCLVSQILPLVRDVEADTWGYARKEWKIMYLDIQAAFRTYYPNSSSENDILKLVQFYVDHIRPQLNNPPSAYRWVLDDQQVALGIINAVCQVLEDPMEQFWCTLSFLEFIDRGFPSLKPIVEVTELNQVSPQVLETLVFRT</sequence>
<gene>
    <name evidence="1" type="ORF">THRCLA_10339</name>
</gene>
<reference evidence="1 2" key="1">
    <citation type="journal article" date="2014" name="Genome Biol. Evol.">
        <title>The secreted proteins of Achlya hypogyna and Thraustotheca clavata identify the ancestral oomycete secretome and reveal gene acquisitions by horizontal gene transfer.</title>
        <authorList>
            <person name="Misner I."/>
            <person name="Blouin N."/>
            <person name="Leonard G."/>
            <person name="Richards T.A."/>
            <person name="Lane C.E."/>
        </authorList>
    </citation>
    <scope>NUCLEOTIDE SEQUENCE [LARGE SCALE GENOMIC DNA]</scope>
    <source>
        <strain evidence="1 2">ATCC 34112</strain>
    </source>
</reference>
<evidence type="ECO:0000313" key="1">
    <source>
        <dbReference type="EMBL" id="OQR88414.1"/>
    </source>
</evidence>
<dbReference type="EMBL" id="JNBS01003253">
    <property type="protein sequence ID" value="OQR88414.1"/>
    <property type="molecule type" value="Genomic_DNA"/>
</dbReference>
<dbReference type="PANTHER" id="PTHR13530">
    <property type="entry name" value="TBC1 DOMAIN FAMILY MEMBER 7"/>
    <property type="match status" value="1"/>
</dbReference>
<dbReference type="GO" id="GO:0005096">
    <property type="term" value="F:GTPase activator activity"/>
    <property type="evidence" value="ECO:0007669"/>
    <property type="project" value="TreeGrafter"/>
</dbReference>
<organism evidence="1 2">
    <name type="scientific">Thraustotheca clavata</name>
    <dbReference type="NCBI Taxonomy" id="74557"/>
    <lineage>
        <taxon>Eukaryota</taxon>
        <taxon>Sar</taxon>
        <taxon>Stramenopiles</taxon>
        <taxon>Oomycota</taxon>
        <taxon>Saprolegniomycetes</taxon>
        <taxon>Saprolegniales</taxon>
        <taxon>Achlyaceae</taxon>
        <taxon>Thraustotheca</taxon>
    </lineage>
</organism>
<name>A0A1V9YRK9_9STRA</name>